<accession>A0A3P1WR45</accession>
<reference evidence="2 3" key="1">
    <citation type="submission" date="2018-11" db="EMBL/GenBank/DDBJ databases">
        <title>Genomes From Bacteria Associated with the Canine Oral Cavity: a Test Case for Automated Genome-Based Taxonomic Assignment.</title>
        <authorList>
            <person name="Coil D.A."/>
            <person name="Jospin G."/>
            <person name="Darling A.E."/>
            <person name="Wallis C."/>
            <person name="Davis I.J."/>
            <person name="Harris S."/>
            <person name="Eisen J.A."/>
            <person name="Holcombe L.J."/>
            <person name="O'Flynn C."/>
        </authorList>
    </citation>
    <scope>NUCLEOTIDE SEQUENCE [LARGE SCALE GENOMIC DNA]</scope>
    <source>
        <strain evidence="2 3">OH2822_COT-296</strain>
    </source>
</reference>
<evidence type="ECO:0000313" key="2">
    <source>
        <dbReference type="EMBL" id="RRD48765.1"/>
    </source>
</evidence>
<organism evidence="2 3">
    <name type="scientific">Arachnia propionica</name>
    <dbReference type="NCBI Taxonomy" id="1750"/>
    <lineage>
        <taxon>Bacteria</taxon>
        <taxon>Bacillati</taxon>
        <taxon>Actinomycetota</taxon>
        <taxon>Actinomycetes</taxon>
        <taxon>Propionibacteriales</taxon>
        <taxon>Propionibacteriaceae</taxon>
        <taxon>Arachnia</taxon>
    </lineage>
</organism>
<evidence type="ECO:0000313" key="3">
    <source>
        <dbReference type="Proteomes" id="UP000280935"/>
    </source>
</evidence>
<name>A0A3P1WR45_9ACTN</name>
<dbReference type="RefSeq" id="WP_125228554.1">
    <property type="nucleotide sequence ID" value="NZ_RQYT01000030.1"/>
</dbReference>
<dbReference type="Proteomes" id="UP000280935">
    <property type="component" value="Unassembled WGS sequence"/>
</dbReference>
<feature type="transmembrane region" description="Helical" evidence="1">
    <location>
        <begin position="88"/>
        <end position="107"/>
    </location>
</feature>
<keyword evidence="1" id="KW-0472">Membrane</keyword>
<comment type="caution">
    <text evidence="2">The sequence shown here is derived from an EMBL/GenBank/DDBJ whole genome shotgun (WGS) entry which is preliminary data.</text>
</comment>
<gene>
    <name evidence="2" type="ORF">EII35_11195</name>
</gene>
<evidence type="ECO:0000256" key="1">
    <source>
        <dbReference type="SAM" id="Phobius"/>
    </source>
</evidence>
<keyword evidence="1" id="KW-1133">Transmembrane helix</keyword>
<protein>
    <submittedName>
        <fullName evidence="2">Uncharacterized protein</fullName>
    </submittedName>
</protein>
<proteinExistence type="predicted"/>
<dbReference type="EMBL" id="RQYT01000030">
    <property type="protein sequence ID" value="RRD48765.1"/>
    <property type="molecule type" value="Genomic_DNA"/>
</dbReference>
<dbReference type="AlphaFoldDB" id="A0A3P1WR45"/>
<sequence>MTVYDLLSRVREDERHDQLMKPVNVLAQHFPGVFTGPYEGRPGEELDIVERELGHIQRISDELAEIADGLPELALAAEEERRRRRGRLVLLGLLATVVVVILVVQGIL</sequence>
<keyword evidence="1" id="KW-0812">Transmembrane</keyword>